<name>A0A921NCH6_9BACL</name>
<protein>
    <submittedName>
        <fullName evidence="2">DsbA family oxidoreductase</fullName>
    </submittedName>
</protein>
<evidence type="ECO:0000259" key="1">
    <source>
        <dbReference type="Pfam" id="PF01323"/>
    </source>
</evidence>
<dbReference type="Pfam" id="PF01323">
    <property type="entry name" value="DSBA"/>
    <property type="match status" value="1"/>
</dbReference>
<dbReference type="PANTHER" id="PTHR13887:SF41">
    <property type="entry name" value="THIOREDOXIN SUPERFAMILY PROTEIN"/>
    <property type="match status" value="1"/>
</dbReference>
<dbReference type="Gene3D" id="3.40.30.10">
    <property type="entry name" value="Glutaredoxin"/>
    <property type="match status" value="1"/>
</dbReference>
<proteinExistence type="predicted"/>
<accession>A0A921NCH6</accession>
<gene>
    <name evidence="2" type="ORF">K8V30_06695</name>
</gene>
<reference evidence="2" key="1">
    <citation type="journal article" date="2021" name="PeerJ">
        <title>Extensive microbial diversity within the chicken gut microbiome revealed by metagenomics and culture.</title>
        <authorList>
            <person name="Gilroy R."/>
            <person name="Ravi A."/>
            <person name="Getino M."/>
            <person name="Pursley I."/>
            <person name="Horton D.L."/>
            <person name="Alikhan N.F."/>
            <person name="Baker D."/>
            <person name="Gharbi K."/>
            <person name="Hall N."/>
            <person name="Watson M."/>
            <person name="Adriaenssens E.M."/>
            <person name="Foster-Nyarko E."/>
            <person name="Jarju S."/>
            <person name="Secka A."/>
            <person name="Antonio M."/>
            <person name="Oren A."/>
            <person name="Chaudhuri R.R."/>
            <person name="La Ragione R."/>
            <person name="Hildebrand F."/>
            <person name="Pallen M.J."/>
        </authorList>
    </citation>
    <scope>NUCLEOTIDE SEQUENCE</scope>
    <source>
        <strain evidence="2">CHK160-4876</strain>
    </source>
</reference>
<dbReference type="CDD" id="cd03024">
    <property type="entry name" value="DsbA_FrnE"/>
    <property type="match status" value="1"/>
</dbReference>
<feature type="domain" description="DSBA-like thioredoxin" evidence="1">
    <location>
        <begin position="3"/>
        <end position="200"/>
    </location>
</feature>
<comment type="caution">
    <text evidence="2">The sequence shown here is derived from an EMBL/GenBank/DDBJ whole genome shotgun (WGS) entry which is preliminary data.</text>
</comment>
<reference evidence="2" key="2">
    <citation type="submission" date="2021-09" db="EMBL/GenBank/DDBJ databases">
        <authorList>
            <person name="Gilroy R."/>
        </authorList>
    </citation>
    <scope>NUCLEOTIDE SEQUENCE</scope>
    <source>
        <strain evidence="2">CHK160-4876</strain>
    </source>
</reference>
<dbReference type="InterPro" id="IPR001853">
    <property type="entry name" value="DSBA-like_thioredoxin_dom"/>
</dbReference>
<dbReference type="PANTHER" id="PTHR13887">
    <property type="entry name" value="GLUTATHIONE S-TRANSFERASE KAPPA"/>
    <property type="match status" value="1"/>
</dbReference>
<dbReference type="GO" id="GO:0016491">
    <property type="term" value="F:oxidoreductase activity"/>
    <property type="evidence" value="ECO:0007669"/>
    <property type="project" value="InterPro"/>
</dbReference>
<organism evidence="2 3">
    <name type="scientific">Metalysinibacillus jejuensis</name>
    <dbReference type="NCBI Taxonomy" id="914327"/>
    <lineage>
        <taxon>Bacteria</taxon>
        <taxon>Bacillati</taxon>
        <taxon>Bacillota</taxon>
        <taxon>Bacilli</taxon>
        <taxon>Bacillales</taxon>
        <taxon>Caryophanaceae</taxon>
        <taxon>Metalysinibacillus</taxon>
    </lineage>
</organism>
<dbReference type="EMBL" id="DYTV01000092">
    <property type="protein sequence ID" value="HJH11355.1"/>
    <property type="molecule type" value="Genomic_DNA"/>
</dbReference>
<dbReference type="AlphaFoldDB" id="A0A921NCH6"/>
<dbReference type="Proteomes" id="UP000700212">
    <property type="component" value="Unassembled WGS sequence"/>
</dbReference>
<evidence type="ECO:0000313" key="2">
    <source>
        <dbReference type="EMBL" id="HJH11355.1"/>
    </source>
</evidence>
<dbReference type="InterPro" id="IPR036249">
    <property type="entry name" value="Thioredoxin-like_sf"/>
</dbReference>
<sequence>MKIEMFTDFVCPFCYIGKVQLEKAIRQAGYEGQVEIEYKAYQLDPNAPKHNASSYLDSLRAKFDGNETKMASLMDSIQGRASEVGLTYNFEEMKVANTEKLHRLVKWAQDFKKGNELFDLLTDGYFTKGLDLNDENQVMQRVAQLGLDVTQAKEVYETEAYQSQIDVDRYDAMQIGVQSVPFFVFENRYGIIGAEPDEVFIKTLHQAAEIAGDKPTLNMMGTSGAACDMDGNCN</sequence>
<dbReference type="SUPFAM" id="SSF52833">
    <property type="entry name" value="Thioredoxin-like"/>
    <property type="match status" value="1"/>
</dbReference>
<evidence type="ECO:0000313" key="3">
    <source>
        <dbReference type="Proteomes" id="UP000700212"/>
    </source>
</evidence>